<dbReference type="SMART" id="SM00421">
    <property type="entry name" value="HTH_LUXR"/>
    <property type="match status" value="1"/>
</dbReference>
<dbReference type="PANTHER" id="PTHR43214">
    <property type="entry name" value="TWO-COMPONENT RESPONSE REGULATOR"/>
    <property type="match status" value="1"/>
</dbReference>
<accession>A0A168EA11</accession>
<dbReference type="STRING" id="1300344.I598_0191"/>
<dbReference type="SUPFAM" id="SSF46894">
    <property type="entry name" value="C-terminal effector domain of the bipartite response regulators"/>
    <property type="match status" value="1"/>
</dbReference>
<sequence length="225" mass="23154">MTAGVPDGGRAVRVVLADDQTLVRAGIRSLLDIAGDVEVVAEADDGETAVAAVAAHAPDVLLLDLRMPGTDGIWALETLRDAGADVAVLVLTTFDDDELVLRALTAGARGYLLKDVTLDQLSGAVRSLAAGGTLVAPGITARVLRAVRGGAGVAAAGPIAPDGLTDRELEVLRLLAQGWSNREIARGLHLAEGTVKNHVSAVLAKLGTRDRTRAVLVALREGLLS</sequence>
<dbReference type="AlphaFoldDB" id="A0A168EA11"/>
<dbReference type="EMBL" id="CP014209">
    <property type="protein sequence ID" value="ANC29782.1"/>
    <property type="molecule type" value="Genomic_DNA"/>
</dbReference>
<protein>
    <submittedName>
        <fullName evidence="6">Transcriptional regulatory protein DegU</fullName>
    </submittedName>
</protein>
<evidence type="ECO:0000256" key="2">
    <source>
        <dbReference type="ARBA" id="ARBA00023125"/>
    </source>
</evidence>
<dbReference type="GO" id="GO:0006355">
    <property type="term" value="P:regulation of DNA-templated transcription"/>
    <property type="evidence" value="ECO:0007669"/>
    <property type="project" value="InterPro"/>
</dbReference>
<dbReference type="GO" id="GO:0003677">
    <property type="term" value="F:DNA binding"/>
    <property type="evidence" value="ECO:0007669"/>
    <property type="project" value="UniProtKB-KW"/>
</dbReference>
<feature type="domain" description="HTH luxR-type" evidence="4">
    <location>
        <begin position="157"/>
        <end position="222"/>
    </location>
</feature>
<dbReference type="PROSITE" id="PS50110">
    <property type="entry name" value="RESPONSE_REGULATORY"/>
    <property type="match status" value="1"/>
</dbReference>
<dbReference type="CDD" id="cd17535">
    <property type="entry name" value="REC_NarL-like"/>
    <property type="match status" value="1"/>
</dbReference>
<dbReference type="InterPro" id="IPR001789">
    <property type="entry name" value="Sig_transdc_resp-reg_receiver"/>
</dbReference>
<evidence type="ECO:0000313" key="7">
    <source>
        <dbReference type="Proteomes" id="UP000076794"/>
    </source>
</evidence>
<keyword evidence="2" id="KW-0238">DNA-binding</keyword>
<evidence type="ECO:0000259" key="4">
    <source>
        <dbReference type="PROSITE" id="PS50043"/>
    </source>
</evidence>
<dbReference type="PRINTS" id="PR00038">
    <property type="entry name" value="HTHLUXR"/>
</dbReference>
<dbReference type="Gene3D" id="3.40.50.2300">
    <property type="match status" value="1"/>
</dbReference>
<reference evidence="6 7" key="1">
    <citation type="submission" date="2016-01" db="EMBL/GenBank/DDBJ databases">
        <title>Complete genome sequence of a soil Actinobacterium, Isoptericola dokdonensis DS-3.</title>
        <authorList>
            <person name="Kwon S.-K."/>
            <person name="Kim J.F."/>
        </authorList>
    </citation>
    <scope>NUCLEOTIDE SEQUENCE [LARGE SCALE GENOMIC DNA]</scope>
    <source>
        <strain evidence="6 7">DS-3</strain>
    </source>
</reference>
<dbReference type="InterPro" id="IPR016032">
    <property type="entry name" value="Sig_transdc_resp-reg_C-effctor"/>
</dbReference>
<keyword evidence="7" id="KW-1185">Reference proteome</keyword>
<dbReference type="GO" id="GO:0000160">
    <property type="term" value="P:phosphorelay signal transduction system"/>
    <property type="evidence" value="ECO:0007669"/>
    <property type="project" value="InterPro"/>
</dbReference>
<dbReference type="InterPro" id="IPR000792">
    <property type="entry name" value="Tscrpt_reg_LuxR_C"/>
</dbReference>
<dbReference type="SMART" id="SM00448">
    <property type="entry name" value="REC"/>
    <property type="match status" value="1"/>
</dbReference>
<dbReference type="PROSITE" id="PS50043">
    <property type="entry name" value="HTH_LUXR_2"/>
    <property type="match status" value="1"/>
</dbReference>
<dbReference type="Pfam" id="PF00196">
    <property type="entry name" value="GerE"/>
    <property type="match status" value="1"/>
</dbReference>
<name>A0A168EA11_9MICO</name>
<dbReference type="CDD" id="cd06170">
    <property type="entry name" value="LuxR_C_like"/>
    <property type="match status" value="1"/>
</dbReference>
<dbReference type="KEGG" id="ido:I598_0191"/>
<keyword evidence="1 3" id="KW-0597">Phosphoprotein</keyword>
<evidence type="ECO:0000313" key="6">
    <source>
        <dbReference type="EMBL" id="ANC29782.1"/>
    </source>
</evidence>
<dbReference type="Pfam" id="PF00072">
    <property type="entry name" value="Response_reg"/>
    <property type="match status" value="1"/>
</dbReference>
<dbReference type="InterPro" id="IPR039420">
    <property type="entry name" value="WalR-like"/>
</dbReference>
<evidence type="ECO:0000259" key="5">
    <source>
        <dbReference type="PROSITE" id="PS50110"/>
    </source>
</evidence>
<dbReference type="Proteomes" id="UP000076794">
    <property type="component" value="Chromosome"/>
</dbReference>
<evidence type="ECO:0000256" key="3">
    <source>
        <dbReference type="PROSITE-ProRule" id="PRU00169"/>
    </source>
</evidence>
<dbReference type="PROSITE" id="PS00622">
    <property type="entry name" value="HTH_LUXR_1"/>
    <property type="match status" value="1"/>
</dbReference>
<proteinExistence type="predicted"/>
<dbReference type="SUPFAM" id="SSF52172">
    <property type="entry name" value="CheY-like"/>
    <property type="match status" value="1"/>
</dbReference>
<feature type="modified residue" description="4-aspartylphosphate" evidence="3">
    <location>
        <position position="64"/>
    </location>
</feature>
<dbReference type="InterPro" id="IPR011006">
    <property type="entry name" value="CheY-like_superfamily"/>
</dbReference>
<evidence type="ECO:0000256" key="1">
    <source>
        <dbReference type="ARBA" id="ARBA00022553"/>
    </source>
</evidence>
<dbReference type="PATRIC" id="fig|1300344.3.peg.186"/>
<dbReference type="RefSeq" id="WP_232314223.1">
    <property type="nucleotide sequence ID" value="NZ_CP014209.1"/>
</dbReference>
<feature type="domain" description="Response regulatory" evidence="5">
    <location>
        <begin position="13"/>
        <end position="129"/>
    </location>
</feature>
<dbReference type="InterPro" id="IPR058245">
    <property type="entry name" value="NreC/VraR/RcsB-like_REC"/>
</dbReference>
<gene>
    <name evidence="6" type="primary">degU_1</name>
    <name evidence="6" type="ORF">I598_0191</name>
</gene>
<organism evidence="6 7">
    <name type="scientific">Isoptericola dokdonensis DS-3</name>
    <dbReference type="NCBI Taxonomy" id="1300344"/>
    <lineage>
        <taxon>Bacteria</taxon>
        <taxon>Bacillati</taxon>
        <taxon>Actinomycetota</taxon>
        <taxon>Actinomycetes</taxon>
        <taxon>Micrococcales</taxon>
        <taxon>Promicromonosporaceae</taxon>
        <taxon>Isoptericola</taxon>
    </lineage>
</organism>